<protein>
    <recommendedName>
        <fullName evidence="8">Holo-[acyl-carrier-protein] synthase</fullName>
        <shortName evidence="8">Holo-ACP synthase</shortName>
        <ecNumber evidence="8">2.7.8.7</ecNumber>
    </recommendedName>
    <alternativeName>
        <fullName evidence="8">4'-phosphopantetheinyl transferase AcpS</fullName>
    </alternativeName>
</protein>
<evidence type="ECO:0000256" key="3">
    <source>
        <dbReference type="ARBA" id="ARBA00022723"/>
    </source>
</evidence>
<dbReference type="AlphaFoldDB" id="A0A4R6SPP2"/>
<keyword evidence="4 8" id="KW-0276">Fatty acid metabolism</keyword>
<evidence type="ECO:0000313" key="10">
    <source>
        <dbReference type="EMBL" id="TDQ06047.1"/>
    </source>
</evidence>
<evidence type="ECO:0000256" key="6">
    <source>
        <dbReference type="ARBA" id="ARBA00023098"/>
    </source>
</evidence>
<dbReference type="GO" id="GO:0005737">
    <property type="term" value="C:cytoplasm"/>
    <property type="evidence" value="ECO:0007669"/>
    <property type="project" value="UniProtKB-SubCell"/>
</dbReference>
<proteinExistence type="inferred from homology"/>
<dbReference type="InterPro" id="IPR037143">
    <property type="entry name" value="4-PPantetheinyl_Trfase_dom_sf"/>
</dbReference>
<evidence type="ECO:0000256" key="7">
    <source>
        <dbReference type="ARBA" id="ARBA00023160"/>
    </source>
</evidence>
<dbReference type="HAMAP" id="MF_00101">
    <property type="entry name" value="AcpS"/>
    <property type="match status" value="1"/>
</dbReference>
<comment type="function">
    <text evidence="8">Transfers the 4'-phosphopantetheine moiety from coenzyme A to a Ser of acyl-carrier-protein.</text>
</comment>
<comment type="cofactor">
    <cofactor evidence="8">
        <name>Mg(2+)</name>
        <dbReference type="ChEBI" id="CHEBI:18420"/>
    </cofactor>
</comment>
<evidence type="ECO:0000256" key="1">
    <source>
        <dbReference type="ARBA" id="ARBA00022516"/>
    </source>
</evidence>
<dbReference type="GO" id="GO:0006633">
    <property type="term" value="P:fatty acid biosynthetic process"/>
    <property type="evidence" value="ECO:0007669"/>
    <property type="project" value="UniProtKB-UniRule"/>
</dbReference>
<dbReference type="Proteomes" id="UP000295176">
    <property type="component" value="Unassembled WGS sequence"/>
</dbReference>
<keyword evidence="8" id="KW-0963">Cytoplasm</keyword>
<gene>
    <name evidence="8" type="primary">acpS</name>
    <name evidence="10" type="ORF">C7957_10182</name>
</gene>
<dbReference type="SUPFAM" id="SSF56214">
    <property type="entry name" value="4'-phosphopantetheinyl transferase"/>
    <property type="match status" value="1"/>
</dbReference>
<name>A0A4R6SPP2_9FIRM</name>
<dbReference type="InterPro" id="IPR008278">
    <property type="entry name" value="4-PPantetheinyl_Trfase_dom"/>
</dbReference>
<feature type="domain" description="4'-phosphopantetheinyl transferase" evidence="9">
    <location>
        <begin position="5"/>
        <end position="115"/>
    </location>
</feature>
<feature type="binding site" evidence="8">
    <location>
        <position position="8"/>
    </location>
    <ligand>
        <name>Mg(2+)</name>
        <dbReference type="ChEBI" id="CHEBI:18420"/>
    </ligand>
</feature>
<keyword evidence="5 8" id="KW-0460">Magnesium</keyword>
<evidence type="ECO:0000256" key="4">
    <source>
        <dbReference type="ARBA" id="ARBA00022832"/>
    </source>
</evidence>
<dbReference type="NCBIfam" id="TIGR00516">
    <property type="entry name" value="acpS"/>
    <property type="match status" value="1"/>
</dbReference>
<comment type="catalytic activity">
    <reaction evidence="8">
        <text>apo-[ACP] + CoA = holo-[ACP] + adenosine 3',5'-bisphosphate + H(+)</text>
        <dbReference type="Rhea" id="RHEA:12068"/>
        <dbReference type="Rhea" id="RHEA-COMP:9685"/>
        <dbReference type="Rhea" id="RHEA-COMP:9690"/>
        <dbReference type="ChEBI" id="CHEBI:15378"/>
        <dbReference type="ChEBI" id="CHEBI:29999"/>
        <dbReference type="ChEBI" id="CHEBI:57287"/>
        <dbReference type="ChEBI" id="CHEBI:58343"/>
        <dbReference type="ChEBI" id="CHEBI:64479"/>
        <dbReference type="EC" id="2.7.8.7"/>
    </reaction>
</comment>
<reference evidence="10 11" key="1">
    <citation type="submission" date="2019-03" db="EMBL/GenBank/DDBJ databases">
        <title>Subsurface microbial communities from deep shales in Ohio and West Virginia, USA.</title>
        <authorList>
            <person name="Wrighton K."/>
        </authorList>
    </citation>
    <scope>NUCLEOTIDE SEQUENCE [LARGE SCALE GENOMIC DNA]</scope>
    <source>
        <strain evidence="10 11">MSL 7</strain>
    </source>
</reference>
<dbReference type="EC" id="2.7.8.7" evidence="8"/>
<sequence>MILGTGIDLVKNSRIKDLIEKYEDRFLKKIYTEAEIRYCQQKINSAPSFAARFAAKEAVLKALGTGMRNNSWQDIEVLNDKLGKPEVKLSGSTAVRAQELGVSSIFISISHEKDFSIAQVVMEGAE</sequence>
<comment type="similarity">
    <text evidence="8">Belongs to the P-Pant transferase superfamily. AcpS family.</text>
</comment>
<dbReference type="NCBIfam" id="TIGR00556">
    <property type="entry name" value="pantethn_trn"/>
    <property type="match status" value="1"/>
</dbReference>
<organism evidence="10 11">
    <name type="scientific">Halanaerobium saccharolyticum</name>
    <dbReference type="NCBI Taxonomy" id="43595"/>
    <lineage>
        <taxon>Bacteria</taxon>
        <taxon>Bacillati</taxon>
        <taxon>Bacillota</taxon>
        <taxon>Clostridia</taxon>
        <taxon>Halanaerobiales</taxon>
        <taxon>Halanaerobiaceae</taxon>
        <taxon>Halanaerobium</taxon>
    </lineage>
</organism>
<dbReference type="RefSeq" id="WP_133529439.1">
    <property type="nucleotide sequence ID" value="NZ_JBQPXQ010000010.1"/>
</dbReference>
<keyword evidence="1 8" id="KW-0444">Lipid biosynthesis</keyword>
<evidence type="ECO:0000256" key="2">
    <source>
        <dbReference type="ARBA" id="ARBA00022679"/>
    </source>
</evidence>
<accession>A0A4R6SPP2</accession>
<keyword evidence="7 8" id="KW-0275">Fatty acid biosynthesis</keyword>
<comment type="subcellular location">
    <subcellularLocation>
        <location evidence="8">Cytoplasm</location>
    </subcellularLocation>
</comment>
<keyword evidence="3 8" id="KW-0479">Metal-binding</keyword>
<dbReference type="GO" id="GO:0000287">
    <property type="term" value="F:magnesium ion binding"/>
    <property type="evidence" value="ECO:0007669"/>
    <property type="project" value="UniProtKB-UniRule"/>
</dbReference>
<dbReference type="Pfam" id="PF01648">
    <property type="entry name" value="ACPS"/>
    <property type="match status" value="1"/>
</dbReference>
<comment type="caution">
    <text evidence="10">The sequence shown here is derived from an EMBL/GenBank/DDBJ whole genome shotgun (WGS) entry which is preliminary data.</text>
</comment>
<dbReference type="InterPro" id="IPR004568">
    <property type="entry name" value="Ppantetheine-prot_Trfase_dom"/>
</dbReference>
<dbReference type="InterPro" id="IPR002582">
    <property type="entry name" value="ACPS"/>
</dbReference>
<feature type="binding site" evidence="8">
    <location>
        <position position="57"/>
    </location>
    <ligand>
        <name>Mg(2+)</name>
        <dbReference type="ChEBI" id="CHEBI:18420"/>
    </ligand>
</feature>
<evidence type="ECO:0000256" key="8">
    <source>
        <dbReference type="HAMAP-Rule" id="MF_00101"/>
    </source>
</evidence>
<dbReference type="Gene3D" id="3.90.470.20">
    <property type="entry name" value="4'-phosphopantetheinyl transferase domain"/>
    <property type="match status" value="1"/>
</dbReference>
<keyword evidence="2 8" id="KW-0808">Transferase</keyword>
<dbReference type="EMBL" id="SNXX01000001">
    <property type="protein sequence ID" value="TDQ06047.1"/>
    <property type="molecule type" value="Genomic_DNA"/>
</dbReference>
<evidence type="ECO:0000256" key="5">
    <source>
        <dbReference type="ARBA" id="ARBA00022842"/>
    </source>
</evidence>
<evidence type="ECO:0000259" key="9">
    <source>
        <dbReference type="Pfam" id="PF01648"/>
    </source>
</evidence>
<keyword evidence="6 8" id="KW-0443">Lipid metabolism</keyword>
<dbReference type="GO" id="GO:0008897">
    <property type="term" value="F:holo-[acyl-carrier-protein] synthase activity"/>
    <property type="evidence" value="ECO:0007669"/>
    <property type="project" value="UniProtKB-UniRule"/>
</dbReference>
<evidence type="ECO:0000313" key="11">
    <source>
        <dbReference type="Proteomes" id="UP000295176"/>
    </source>
</evidence>